<evidence type="ECO:0000313" key="2">
    <source>
        <dbReference type="EMBL" id="MFB9530404.1"/>
    </source>
</evidence>
<comment type="caution">
    <text evidence="2">The sequence shown here is derived from an EMBL/GenBank/DDBJ whole genome shotgun (WGS) entry which is preliminary data.</text>
</comment>
<protein>
    <submittedName>
        <fullName evidence="2">Uncharacterized protein</fullName>
    </submittedName>
</protein>
<keyword evidence="3" id="KW-1185">Reference proteome</keyword>
<dbReference type="RefSeq" id="WP_346124679.1">
    <property type="nucleotide sequence ID" value="NZ_BAAAXC010000015.1"/>
</dbReference>
<dbReference type="EMBL" id="JBHMCE010000008">
    <property type="protein sequence ID" value="MFB9530404.1"/>
    <property type="molecule type" value="Genomic_DNA"/>
</dbReference>
<feature type="signal peptide" evidence="1">
    <location>
        <begin position="1"/>
        <end position="33"/>
    </location>
</feature>
<feature type="chain" id="PRO_5047144751" evidence="1">
    <location>
        <begin position="34"/>
        <end position="117"/>
    </location>
</feature>
<dbReference type="InterPro" id="IPR006311">
    <property type="entry name" value="TAT_signal"/>
</dbReference>
<keyword evidence="1" id="KW-0732">Signal</keyword>
<evidence type="ECO:0000256" key="1">
    <source>
        <dbReference type="SAM" id="SignalP"/>
    </source>
</evidence>
<dbReference type="PROSITE" id="PS51318">
    <property type="entry name" value="TAT"/>
    <property type="match status" value="1"/>
</dbReference>
<name>A0ABV5Q4L3_9ACTN</name>
<reference evidence="2 3" key="1">
    <citation type="submission" date="2024-09" db="EMBL/GenBank/DDBJ databases">
        <authorList>
            <person name="Sun Q."/>
            <person name="Mori K."/>
        </authorList>
    </citation>
    <scope>NUCLEOTIDE SEQUENCE [LARGE SCALE GENOMIC DNA]</scope>
    <source>
        <strain evidence="2 3">JCM 3323</strain>
    </source>
</reference>
<evidence type="ECO:0000313" key="3">
    <source>
        <dbReference type="Proteomes" id="UP001589646"/>
    </source>
</evidence>
<organism evidence="2 3">
    <name type="scientific">Nonomuraea roseola</name>
    <dbReference type="NCBI Taxonomy" id="46179"/>
    <lineage>
        <taxon>Bacteria</taxon>
        <taxon>Bacillati</taxon>
        <taxon>Actinomycetota</taxon>
        <taxon>Actinomycetes</taxon>
        <taxon>Streptosporangiales</taxon>
        <taxon>Streptosporangiaceae</taxon>
        <taxon>Nonomuraea</taxon>
    </lineage>
</organism>
<gene>
    <name evidence="2" type="ORF">ACFFRN_27730</name>
</gene>
<sequence length="117" mass="12300">MKRNLRRWGALGTAAVSLAGAMVVAGGATAAHAGTSCYTNSIFINDSPGGDPKQRAYGHSHNTGNHYVNGSLYDAARGLHKWFWMADNDGGSDGDTGDTFYGNSWCYSSAPPQPTSV</sequence>
<dbReference type="Proteomes" id="UP001589646">
    <property type="component" value="Unassembled WGS sequence"/>
</dbReference>
<proteinExistence type="predicted"/>
<accession>A0ABV5Q4L3</accession>